<accession>A0ABT4MVI6</accession>
<dbReference type="PANTHER" id="PTHR48098">
    <property type="entry name" value="ENTEROCHELIN ESTERASE-RELATED"/>
    <property type="match status" value="1"/>
</dbReference>
<evidence type="ECO:0000313" key="3">
    <source>
        <dbReference type="Proteomes" id="UP001067235"/>
    </source>
</evidence>
<keyword evidence="2" id="KW-0378">Hydrolase</keyword>
<dbReference type="RefSeq" id="WP_301571735.1">
    <property type="nucleotide sequence ID" value="NZ_JAPWIE010000004.1"/>
</dbReference>
<comment type="caution">
    <text evidence="2">The sequence shown here is derived from an EMBL/GenBank/DDBJ whole genome shotgun (WGS) entry which is preliminary data.</text>
</comment>
<sequence>MRRGPRAVRRLGVAAFAAVAMISGSFAPAVAHPATASVDRVDVVGPQRHDLLINSPAMGHPVRVTVLFPRTSQARGSLYLLDGGGRKTGVSDWINEADAEKFFSDKNVNVVLPAGQGAYYTDWERTDPAFGRPRWETFLTDELPPLIDELYNGNGNNAIAGLSMGGQAAYTLATRNPDRYTGVGSVSGCPPTTGAGNEAQIRAVVARDGGDASNMWGGWGGQGWVDHDPARRLDALRDMNIFIAAGSGVPGPLDQKTRLDPGRSRLEKIATGSVLEIGARECSEKFAELMRADGLRPTEHFRSTGTHAWPYWAEDLKVMYPVLARGL</sequence>
<dbReference type="InterPro" id="IPR050583">
    <property type="entry name" value="Mycobacterial_A85_antigen"/>
</dbReference>
<dbReference type="InterPro" id="IPR000801">
    <property type="entry name" value="Esterase-like"/>
</dbReference>
<dbReference type="Gene3D" id="3.40.50.1820">
    <property type="entry name" value="alpha/beta hydrolase"/>
    <property type="match status" value="1"/>
</dbReference>
<gene>
    <name evidence="2" type="ORF">O4213_13615</name>
</gene>
<reference evidence="2" key="1">
    <citation type="submission" date="2022-12" db="EMBL/GenBank/DDBJ databases">
        <authorList>
            <person name="Krivoruchko A.V."/>
            <person name="Elkin A."/>
        </authorList>
    </citation>
    <scope>NUCLEOTIDE SEQUENCE</scope>
    <source>
        <strain evidence="2">IEGM 1388</strain>
    </source>
</reference>
<dbReference type="PANTHER" id="PTHR48098:SF1">
    <property type="entry name" value="DIACYLGLYCEROL ACYLTRANSFERASE_MYCOLYLTRANSFERASE AG85A"/>
    <property type="match status" value="1"/>
</dbReference>
<dbReference type="InterPro" id="IPR029058">
    <property type="entry name" value="AB_hydrolase_fold"/>
</dbReference>
<feature type="chain" id="PRO_5045209794" evidence="1">
    <location>
        <begin position="32"/>
        <end position="327"/>
    </location>
</feature>
<dbReference type="GO" id="GO:0016787">
    <property type="term" value="F:hydrolase activity"/>
    <property type="evidence" value="ECO:0007669"/>
    <property type="project" value="UniProtKB-KW"/>
</dbReference>
<dbReference type="EMBL" id="JAPWIE010000004">
    <property type="protein sequence ID" value="MCZ4551025.1"/>
    <property type="molecule type" value="Genomic_DNA"/>
</dbReference>
<evidence type="ECO:0000256" key="1">
    <source>
        <dbReference type="SAM" id="SignalP"/>
    </source>
</evidence>
<dbReference type="SUPFAM" id="SSF53474">
    <property type="entry name" value="alpha/beta-Hydrolases"/>
    <property type="match status" value="1"/>
</dbReference>
<name>A0ABT4MVI6_GORRU</name>
<protein>
    <submittedName>
        <fullName evidence="2">Alpha/beta hydrolase family protein</fullName>
    </submittedName>
</protein>
<dbReference type="Proteomes" id="UP001067235">
    <property type="component" value="Unassembled WGS sequence"/>
</dbReference>
<evidence type="ECO:0000313" key="2">
    <source>
        <dbReference type="EMBL" id="MCZ4551025.1"/>
    </source>
</evidence>
<organism evidence="2 3">
    <name type="scientific">Gordonia rubripertincta</name>
    <name type="common">Rhodococcus corallinus</name>
    <dbReference type="NCBI Taxonomy" id="36822"/>
    <lineage>
        <taxon>Bacteria</taxon>
        <taxon>Bacillati</taxon>
        <taxon>Actinomycetota</taxon>
        <taxon>Actinomycetes</taxon>
        <taxon>Mycobacteriales</taxon>
        <taxon>Gordoniaceae</taxon>
        <taxon>Gordonia</taxon>
    </lineage>
</organism>
<keyword evidence="3" id="KW-1185">Reference proteome</keyword>
<dbReference type="Pfam" id="PF00756">
    <property type="entry name" value="Esterase"/>
    <property type="match status" value="1"/>
</dbReference>
<keyword evidence="1" id="KW-0732">Signal</keyword>
<proteinExistence type="predicted"/>
<feature type="signal peptide" evidence="1">
    <location>
        <begin position="1"/>
        <end position="31"/>
    </location>
</feature>